<evidence type="ECO:0000313" key="1">
    <source>
        <dbReference type="EMBL" id="MFC4362511.1"/>
    </source>
</evidence>
<name>A0ABV8V3M4_9GAMM</name>
<dbReference type="EMBL" id="JBHSCX010000006">
    <property type="protein sequence ID" value="MFC4362511.1"/>
    <property type="molecule type" value="Genomic_DNA"/>
</dbReference>
<keyword evidence="2" id="KW-1185">Reference proteome</keyword>
<dbReference type="Proteomes" id="UP001595840">
    <property type="component" value="Unassembled WGS sequence"/>
</dbReference>
<sequence>MPLSQQIQHHAGDREVQIATRQESAFPHLSRLCTDFNFQVMQSPAEGYDSFRLTIQEQNQERQITPAFSQLELLESHVCSHLVDILHNYVFDAPAAH</sequence>
<protein>
    <submittedName>
        <fullName evidence="1">Uncharacterized protein</fullName>
    </submittedName>
</protein>
<evidence type="ECO:0000313" key="2">
    <source>
        <dbReference type="Proteomes" id="UP001595840"/>
    </source>
</evidence>
<proteinExistence type="predicted"/>
<gene>
    <name evidence="1" type="ORF">ACFOX3_09360</name>
</gene>
<dbReference type="RefSeq" id="WP_290260447.1">
    <property type="nucleotide sequence ID" value="NZ_JAUFQG010000004.1"/>
</dbReference>
<accession>A0ABV8V3M4</accession>
<organism evidence="1 2">
    <name type="scientific">Simiduia curdlanivorans</name>
    <dbReference type="NCBI Taxonomy" id="1492769"/>
    <lineage>
        <taxon>Bacteria</taxon>
        <taxon>Pseudomonadati</taxon>
        <taxon>Pseudomonadota</taxon>
        <taxon>Gammaproteobacteria</taxon>
        <taxon>Cellvibrionales</taxon>
        <taxon>Cellvibrionaceae</taxon>
        <taxon>Simiduia</taxon>
    </lineage>
</organism>
<reference evidence="2" key="1">
    <citation type="journal article" date="2019" name="Int. J. Syst. Evol. Microbiol.">
        <title>The Global Catalogue of Microorganisms (GCM) 10K type strain sequencing project: providing services to taxonomists for standard genome sequencing and annotation.</title>
        <authorList>
            <consortium name="The Broad Institute Genomics Platform"/>
            <consortium name="The Broad Institute Genome Sequencing Center for Infectious Disease"/>
            <person name="Wu L."/>
            <person name="Ma J."/>
        </authorList>
    </citation>
    <scope>NUCLEOTIDE SEQUENCE [LARGE SCALE GENOMIC DNA]</scope>
    <source>
        <strain evidence="2">CECT 8570</strain>
    </source>
</reference>
<comment type="caution">
    <text evidence="1">The sequence shown here is derived from an EMBL/GenBank/DDBJ whole genome shotgun (WGS) entry which is preliminary data.</text>
</comment>